<evidence type="ECO:0000313" key="2">
    <source>
        <dbReference type="Proteomes" id="UP000799764"/>
    </source>
</evidence>
<organism evidence="1 2">
    <name type="scientific">Karstenula rhodostoma CBS 690.94</name>
    <dbReference type="NCBI Taxonomy" id="1392251"/>
    <lineage>
        <taxon>Eukaryota</taxon>
        <taxon>Fungi</taxon>
        <taxon>Dikarya</taxon>
        <taxon>Ascomycota</taxon>
        <taxon>Pezizomycotina</taxon>
        <taxon>Dothideomycetes</taxon>
        <taxon>Pleosporomycetidae</taxon>
        <taxon>Pleosporales</taxon>
        <taxon>Massarineae</taxon>
        <taxon>Didymosphaeriaceae</taxon>
        <taxon>Karstenula</taxon>
    </lineage>
</organism>
<keyword evidence="2" id="KW-1185">Reference proteome</keyword>
<evidence type="ECO:0000313" key="1">
    <source>
        <dbReference type="EMBL" id="KAF2450476.1"/>
    </source>
</evidence>
<comment type="caution">
    <text evidence="1">The sequence shown here is derived from an EMBL/GenBank/DDBJ whole genome shotgun (WGS) entry which is preliminary data.</text>
</comment>
<accession>A0A9P4PX72</accession>
<proteinExistence type="predicted"/>
<dbReference type="Proteomes" id="UP000799764">
    <property type="component" value="Unassembled WGS sequence"/>
</dbReference>
<name>A0A9P4PX72_9PLEO</name>
<dbReference type="EMBL" id="MU001493">
    <property type="protein sequence ID" value="KAF2450476.1"/>
    <property type="molecule type" value="Genomic_DNA"/>
</dbReference>
<protein>
    <submittedName>
        <fullName evidence="1">Uncharacterized protein</fullName>
    </submittedName>
</protein>
<reference evidence="1" key="1">
    <citation type="journal article" date="2020" name="Stud. Mycol.">
        <title>101 Dothideomycetes genomes: a test case for predicting lifestyles and emergence of pathogens.</title>
        <authorList>
            <person name="Haridas S."/>
            <person name="Albert R."/>
            <person name="Binder M."/>
            <person name="Bloem J."/>
            <person name="Labutti K."/>
            <person name="Salamov A."/>
            <person name="Andreopoulos B."/>
            <person name="Baker S."/>
            <person name="Barry K."/>
            <person name="Bills G."/>
            <person name="Bluhm B."/>
            <person name="Cannon C."/>
            <person name="Castanera R."/>
            <person name="Culley D."/>
            <person name="Daum C."/>
            <person name="Ezra D."/>
            <person name="Gonzalez J."/>
            <person name="Henrissat B."/>
            <person name="Kuo A."/>
            <person name="Liang C."/>
            <person name="Lipzen A."/>
            <person name="Lutzoni F."/>
            <person name="Magnuson J."/>
            <person name="Mondo S."/>
            <person name="Nolan M."/>
            <person name="Ohm R."/>
            <person name="Pangilinan J."/>
            <person name="Park H.-J."/>
            <person name="Ramirez L."/>
            <person name="Alfaro M."/>
            <person name="Sun H."/>
            <person name="Tritt A."/>
            <person name="Yoshinaga Y."/>
            <person name="Zwiers L.-H."/>
            <person name="Turgeon B."/>
            <person name="Goodwin S."/>
            <person name="Spatafora J."/>
            <person name="Crous P."/>
            <person name="Grigoriev I."/>
        </authorList>
    </citation>
    <scope>NUCLEOTIDE SEQUENCE</scope>
    <source>
        <strain evidence="1">CBS 690.94</strain>
    </source>
</reference>
<sequence length="127" mass="14084">MPFAVGDALRKSGLLPVGVFVCRAHCGGACRVATRSRPVVRYPSVAQSNAARGCRGPSAPRIYLEHRTRAVLCCRCQRCDEQCQLASQRSRWRWQRGGSLAIPAGLVRREERSRNKTPRLVLVALGR</sequence>
<gene>
    <name evidence="1" type="ORF">P171DRAFT_140358</name>
</gene>
<dbReference type="AlphaFoldDB" id="A0A9P4PX72"/>